<name>A0ABR0V9T7_REHGL</name>
<accession>A0ABR0V9T7</accession>
<evidence type="ECO:0000256" key="1">
    <source>
        <dbReference type="SAM" id="MobiDB-lite"/>
    </source>
</evidence>
<evidence type="ECO:0000313" key="2">
    <source>
        <dbReference type="EMBL" id="KAK6130844.1"/>
    </source>
</evidence>
<dbReference type="PANTHER" id="PTHR47481:SF31">
    <property type="entry name" value="OS01G0873500 PROTEIN"/>
    <property type="match status" value="1"/>
</dbReference>
<dbReference type="InterPro" id="IPR036875">
    <property type="entry name" value="Znf_CCHC_sf"/>
</dbReference>
<gene>
    <name evidence="2" type="ORF">DH2020_035413</name>
</gene>
<feature type="region of interest" description="Disordered" evidence="1">
    <location>
        <begin position="215"/>
        <end position="284"/>
    </location>
</feature>
<proteinExistence type="predicted"/>
<comment type="caution">
    <text evidence="2">The sequence shown here is derived from an EMBL/GenBank/DDBJ whole genome shotgun (WGS) entry which is preliminary data.</text>
</comment>
<dbReference type="EMBL" id="JABTTQ020001541">
    <property type="protein sequence ID" value="KAK6130844.1"/>
    <property type="molecule type" value="Genomic_DNA"/>
</dbReference>
<reference evidence="2 3" key="1">
    <citation type="journal article" date="2021" name="Comput. Struct. Biotechnol. J.">
        <title>De novo genome assembly of the potent medicinal plant Rehmannia glutinosa using nanopore technology.</title>
        <authorList>
            <person name="Ma L."/>
            <person name="Dong C."/>
            <person name="Song C."/>
            <person name="Wang X."/>
            <person name="Zheng X."/>
            <person name="Niu Y."/>
            <person name="Chen S."/>
            <person name="Feng W."/>
        </authorList>
    </citation>
    <scope>NUCLEOTIDE SEQUENCE [LARGE SCALE GENOMIC DNA]</scope>
    <source>
        <strain evidence="2">DH-2019</strain>
    </source>
</reference>
<protein>
    <submittedName>
        <fullName evidence="2">Uncharacterized protein</fullName>
    </submittedName>
</protein>
<dbReference type="Proteomes" id="UP001318860">
    <property type="component" value="Unassembled WGS sequence"/>
</dbReference>
<feature type="region of interest" description="Disordered" evidence="1">
    <location>
        <begin position="1"/>
        <end position="24"/>
    </location>
</feature>
<sequence>MTDSTEVTVMSNNANQSSTPSPSQVVSINTATLIPHKLSTGGNYSMWSSQMTNLFLGYDLMGFVDGTHPCPPVNDPEYKTWIRQDRLLLLAIQTAVTGPAGPIVSRCKNSEEAWRKLKTTYANRSNTRMVGLIDSLTKVSQEGKSISDYMQNVKTIIDDLAMIGHNLSDGEIVVHTLNGLTNEYKELKAALRARESPISFEELVEKLLDYETSLKSSDPVNDVPPITAQFSQKQPNKKGRNGSTPSKQFSHGGNNNQFYQNSYGNRGNQNYSSNPSTQNWRPTYNKNQPRVVCQLCDKPGHVAKVCRTRPSPSNWPQANFTTSETSSSPSTWIVDSRASHHITSDLQNLSIHSEYGGNEDIMVGNGSNHGGILGARPE</sequence>
<dbReference type="PANTHER" id="PTHR47481">
    <property type="match status" value="1"/>
</dbReference>
<dbReference type="Pfam" id="PF14223">
    <property type="entry name" value="Retrotran_gag_2"/>
    <property type="match status" value="1"/>
</dbReference>
<feature type="compositionally biased region" description="Polar residues" evidence="1">
    <location>
        <begin position="241"/>
        <end position="284"/>
    </location>
</feature>
<evidence type="ECO:0000313" key="3">
    <source>
        <dbReference type="Proteomes" id="UP001318860"/>
    </source>
</evidence>
<dbReference type="SUPFAM" id="SSF57756">
    <property type="entry name" value="Retrovirus zinc finger-like domains"/>
    <property type="match status" value="1"/>
</dbReference>
<organism evidence="2 3">
    <name type="scientific">Rehmannia glutinosa</name>
    <name type="common">Chinese foxglove</name>
    <dbReference type="NCBI Taxonomy" id="99300"/>
    <lineage>
        <taxon>Eukaryota</taxon>
        <taxon>Viridiplantae</taxon>
        <taxon>Streptophyta</taxon>
        <taxon>Embryophyta</taxon>
        <taxon>Tracheophyta</taxon>
        <taxon>Spermatophyta</taxon>
        <taxon>Magnoliopsida</taxon>
        <taxon>eudicotyledons</taxon>
        <taxon>Gunneridae</taxon>
        <taxon>Pentapetalae</taxon>
        <taxon>asterids</taxon>
        <taxon>lamiids</taxon>
        <taxon>Lamiales</taxon>
        <taxon>Orobanchaceae</taxon>
        <taxon>Rehmannieae</taxon>
        <taxon>Rehmannia</taxon>
    </lineage>
</organism>
<feature type="compositionally biased region" description="Polar residues" evidence="1">
    <location>
        <begin position="1"/>
        <end position="15"/>
    </location>
</feature>
<keyword evidence="3" id="KW-1185">Reference proteome</keyword>